<reference evidence="1" key="1">
    <citation type="submission" date="2021-03" db="EMBL/GenBank/DDBJ databases">
        <title>Chromosome level genome of the anhydrobiotic midge Polypedilum vanderplanki.</title>
        <authorList>
            <person name="Yoshida Y."/>
            <person name="Kikawada T."/>
            <person name="Gusev O."/>
        </authorList>
    </citation>
    <scope>NUCLEOTIDE SEQUENCE</scope>
    <source>
        <strain evidence="1">NIAS01</strain>
        <tissue evidence="1">Whole body or cell culture</tissue>
    </source>
</reference>
<comment type="caution">
    <text evidence="1">The sequence shown here is derived from an EMBL/GenBank/DDBJ whole genome shotgun (WGS) entry which is preliminary data.</text>
</comment>
<protein>
    <submittedName>
        <fullName evidence="1">Uncharacterized protein</fullName>
    </submittedName>
</protein>
<dbReference type="EMBL" id="JADBJN010000046">
    <property type="protein sequence ID" value="KAG5666168.1"/>
    <property type="molecule type" value="Genomic_DNA"/>
</dbReference>
<accession>A0A9J6B998</accession>
<name>A0A9J6B998_POLVA</name>
<gene>
    <name evidence="1" type="ORF">PVAND_017698</name>
</gene>
<organism evidence="1 2">
    <name type="scientific">Polypedilum vanderplanki</name>
    <name type="common">Sleeping chironomid midge</name>
    <dbReference type="NCBI Taxonomy" id="319348"/>
    <lineage>
        <taxon>Eukaryota</taxon>
        <taxon>Metazoa</taxon>
        <taxon>Ecdysozoa</taxon>
        <taxon>Arthropoda</taxon>
        <taxon>Hexapoda</taxon>
        <taxon>Insecta</taxon>
        <taxon>Pterygota</taxon>
        <taxon>Neoptera</taxon>
        <taxon>Endopterygota</taxon>
        <taxon>Diptera</taxon>
        <taxon>Nematocera</taxon>
        <taxon>Chironomoidea</taxon>
        <taxon>Chironomidae</taxon>
        <taxon>Chironominae</taxon>
        <taxon>Polypedilum</taxon>
        <taxon>Polypedilum</taxon>
    </lineage>
</organism>
<sequence length="402" mass="45830">MGEKGFGKEDSFTISKTIIFTPEEVYLHTFHENNTFKFVPVTKKITGKKSYNMLLIEKLKSVSNPNNVFRIHEPFRSSGKANKVCYILCEHNEKMAITYKKADLRLDSELKLIWRATCGACFPDISEKLTNPRIKSSRLDRSAKTQNQFVEYEEQPKQLIIDTPQFDISNYIHFSSTSFPMGSIDDLSFREIIIKVHNDIKETLKVFFIECGRSDNPVRAAITHRAELGLQVNASILNSLNIRNIQKFANEKASFTQTAEYESQISPTQNEDIADESNYATNATHLKECHNNSIINENNKAIEIEIKKNVDLEEKIIENTEIVQVQDPVIDAKLNDKEENSDINMIPTPRSDISVAELEAIKAAKESNNPTSQRPKRKAARALFLSPMAELARKKQKQALEK</sequence>
<dbReference type="AlphaFoldDB" id="A0A9J6B998"/>
<keyword evidence="2" id="KW-1185">Reference proteome</keyword>
<evidence type="ECO:0000313" key="2">
    <source>
        <dbReference type="Proteomes" id="UP001107558"/>
    </source>
</evidence>
<dbReference type="Proteomes" id="UP001107558">
    <property type="component" value="Unassembled WGS sequence"/>
</dbReference>
<evidence type="ECO:0000313" key="1">
    <source>
        <dbReference type="EMBL" id="KAG5666168.1"/>
    </source>
</evidence>
<proteinExistence type="predicted"/>